<keyword evidence="1" id="KW-0175">Coiled coil</keyword>
<evidence type="ECO:0000256" key="3">
    <source>
        <dbReference type="SAM" id="SignalP"/>
    </source>
</evidence>
<keyword evidence="3" id="KW-0732">Signal</keyword>
<gene>
    <name evidence="4" type="ORF">LTR09_002895</name>
</gene>
<feature type="compositionally biased region" description="Basic and acidic residues" evidence="2">
    <location>
        <begin position="584"/>
        <end position="597"/>
    </location>
</feature>
<evidence type="ECO:0000256" key="2">
    <source>
        <dbReference type="SAM" id="MobiDB-lite"/>
    </source>
</evidence>
<feature type="region of interest" description="Disordered" evidence="2">
    <location>
        <begin position="584"/>
        <end position="609"/>
    </location>
</feature>
<evidence type="ECO:0000313" key="5">
    <source>
        <dbReference type="Proteomes" id="UP001271007"/>
    </source>
</evidence>
<accession>A0AAJ0LUZ4</accession>
<reference evidence="4" key="1">
    <citation type="submission" date="2023-04" db="EMBL/GenBank/DDBJ databases">
        <title>Black Yeasts Isolated from many extreme environments.</title>
        <authorList>
            <person name="Coleine C."/>
            <person name="Stajich J.E."/>
            <person name="Selbmann L."/>
        </authorList>
    </citation>
    <scope>NUCLEOTIDE SEQUENCE</scope>
    <source>
        <strain evidence="4">CCFEE 5312</strain>
    </source>
</reference>
<feature type="region of interest" description="Disordered" evidence="2">
    <location>
        <begin position="241"/>
        <end position="270"/>
    </location>
</feature>
<name>A0AAJ0LUZ4_9PEZI</name>
<protein>
    <submittedName>
        <fullName evidence="4">Uncharacterized protein</fullName>
    </submittedName>
</protein>
<feature type="coiled-coil region" evidence="1">
    <location>
        <begin position="614"/>
        <end position="641"/>
    </location>
</feature>
<dbReference type="EMBL" id="JAWDJX010000006">
    <property type="protein sequence ID" value="KAK3056388.1"/>
    <property type="molecule type" value="Genomic_DNA"/>
</dbReference>
<dbReference type="AlphaFoldDB" id="A0AAJ0LUZ4"/>
<feature type="region of interest" description="Disordered" evidence="2">
    <location>
        <begin position="475"/>
        <end position="547"/>
    </location>
</feature>
<keyword evidence="5" id="KW-1185">Reference proteome</keyword>
<evidence type="ECO:0000256" key="1">
    <source>
        <dbReference type="SAM" id="Coils"/>
    </source>
</evidence>
<feature type="compositionally biased region" description="Polar residues" evidence="2">
    <location>
        <begin position="152"/>
        <end position="178"/>
    </location>
</feature>
<feature type="region of interest" description="Disordered" evidence="2">
    <location>
        <begin position="128"/>
        <end position="180"/>
    </location>
</feature>
<dbReference type="Proteomes" id="UP001271007">
    <property type="component" value="Unassembled WGS sequence"/>
</dbReference>
<proteinExistence type="predicted"/>
<organism evidence="4 5">
    <name type="scientific">Extremus antarcticus</name>
    <dbReference type="NCBI Taxonomy" id="702011"/>
    <lineage>
        <taxon>Eukaryota</taxon>
        <taxon>Fungi</taxon>
        <taxon>Dikarya</taxon>
        <taxon>Ascomycota</taxon>
        <taxon>Pezizomycotina</taxon>
        <taxon>Dothideomycetes</taxon>
        <taxon>Dothideomycetidae</taxon>
        <taxon>Mycosphaerellales</taxon>
        <taxon>Extremaceae</taxon>
        <taxon>Extremus</taxon>
    </lineage>
</organism>
<sequence length="654" mass="71707">MADLLLSQRTCLFLVLEMSYTLGFDLSAHNFACSCTIQSSNSLNVTKLGLDNVPQETNTANATTATYPTTTTTVDTSLNMNSHFPQPTLAAGNNPSAYDAFRNYDAHAASTSNDVRTAKPGFFRRLFHKKGSQKGTQAPKTSFVMPHERKQSQSAPAQSSVRSRPNPPTNVTDNTSNPIPVKVTVMHPSVHGRRQTLKVHTFDGDLAPAPARDNVRFSHPAVNAVRPTTPMSMSQLFNNSDEALSTHSKPPSNEPSPESSRTSLNNTLRPANVWRNSDHFKTADGKLADFHEFKNRLDGHKLSSSGLPRASAAPEPVQFTPQRVTETPPVLQFITTVGRFTIDDEPVFDENAEFSETTNVHERRNNARNMPQPAAVPRATPPPAVLTPAQFPAPLLPGQRPFSVLTTNADKAQYQAYKPAATTAAEVFATATSNVPAAPATNNDARPKTPNFDAAIPNHREHYARVESGLFDVDPKELLSNTPPPASTTPESVRIRRKPVQLKDPQAPPKPAAAPAVKPTGPPRTRGFSKPLPPTPHKMNSNRYPVIDPSVANTYNTKPVYERRSMDCIQEKLQRDVLVNEKKGRRASKAEESEKVKKSFARPVSPGTMEKMVLTGMQKEKAELEEAIAKQEVRVAERQKQKQLAACVKKLVID</sequence>
<evidence type="ECO:0000313" key="4">
    <source>
        <dbReference type="EMBL" id="KAK3056388.1"/>
    </source>
</evidence>
<comment type="caution">
    <text evidence="4">The sequence shown here is derived from an EMBL/GenBank/DDBJ whole genome shotgun (WGS) entry which is preliminary data.</text>
</comment>
<feature type="signal peptide" evidence="3">
    <location>
        <begin position="1"/>
        <end position="23"/>
    </location>
</feature>
<feature type="chain" id="PRO_5042497389" evidence="3">
    <location>
        <begin position="24"/>
        <end position="654"/>
    </location>
</feature>